<reference evidence="2" key="1">
    <citation type="submission" date="2011-05" db="EMBL/GenBank/DDBJ databases">
        <authorList>
            <person name="Richards S.R."/>
            <person name="Qu J."/>
            <person name="Jiang H."/>
            <person name="Jhangiani S.N."/>
            <person name="Agravi P."/>
            <person name="Goodspeed R."/>
            <person name="Gross S."/>
            <person name="Mandapat C."/>
            <person name="Jackson L."/>
            <person name="Mathew T."/>
            <person name="Pu L."/>
            <person name="Thornton R."/>
            <person name="Saada N."/>
            <person name="Wilczek-Boney K.B."/>
            <person name="Lee S."/>
            <person name="Kovar C."/>
            <person name="Wu Y."/>
            <person name="Scherer S.E."/>
            <person name="Worley K.C."/>
            <person name="Muzny D.M."/>
            <person name="Gibbs R."/>
        </authorList>
    </citation>
    <scope>NUCLEOTIDE SEQUENCE</scope>
    <source>
        <strain evidence="2">Brora</strain>
    </source>
</reference>
<proteinExistence type="predicted"/>
<reference evidence="1" key="2">
    <citation type="submission" date="2015-02" db="UniProtKB">
        <authorList>
            <consortium name="EnsemblMetazoa"/>
        </authorList>
    </citation>
    <scope>IDENTIFICATION</scope>
</reference>
<dbReference type="EnsemblMetazoa" id="SMAR014462-RA">
    <property type="protein sequence ID" value="SMAR014462-PA"/>
    <property type="gene ID" value="SMAR014462"/>
</dbReference>
<name>T1JKT2_STRMM</name>
<protein>
    <submittedName>
        <fullName evidence="1">Uncharacterized protein</fullName>
    </submittedName>
</protein>
<accession>T1JKT2</accession>
<sequence length="131" mass="15657">MAEKKERKKNEEKFQFQFWKVDFFNLGWSSNVSRNFLIKLSLAWRRSPILVFWMEESIPFKHQIFALIKPREIISDKIQTILILDDVQCFHPCLLSLRPKKTVFDPIFLCFITGYEISCDRIMIEEGATHI</sequence>
<dbReference type="HOGENOM" id="CLU_1930174_0_0_1"/>
<evidence type="ECO:0000313" key="1">
    <source>
        <dbReference type="EnsemblMetazoa" id="SMAR014462-PA"/>
    </source>
</evidence>
<organism evidence="1 2">
    <name type="scientific">Strigamia maritima</name>
    <name type="common">European centipede</name>
    <name type="synonym">Geophilus maritimus</name>
    <dbReference type="NCBI Taxonomy" id="126957"/>
    <lineage>
        <taxon>Eukaryota</taxon>
        <taxon>Metazoa</taxon>
        <taxon>Ecdysozoa</taxon>
        <taxon>Arthropoda</taxon>
        <taxon>Myriapoda</taxon>
        <taxon>Chilopoda</taxon>
        <taxon>Pleurostigmophora</taxon>
        <taxon>Geophilomorpha</taxon>
        <taxon>Linotaeniidae</taxon>
        <taxon>Strigamia</taxon>
    </lineage>
</organism>
<dbReference type="EMBL" id="JH431693">
    <property type="status" value="NOT_ANNOTATED_CDS"/>
    <property type="molecule type" value="Genomic_DNA"/>
</dbReference>
<keyword evidence="2" id="KW-1185">Reference proteome</keyword>
<dbReference type="Proteomes" id="UP000014500">
    <property type="component" value="Unassembled WGS sequence"/>
</dbReference>
<evidence type="ECO:0000313" key="2">
    <source>
        <dbReference type="Proteomes" id="UP000014500"/>
    </source>
</evidence>
<dbReference type="AlphaFoldDB" id="T1JKT2"/>